<comment type="subcellular location">
    <subcellularLocation>
        <location evidence="1">Endomembrane system</location>
        <topology evidence="1">Multi-pass membrane protein</topology>
    </subcellularLocation>
</comment>
<feature type="transmembrane region" description="Helical" evidence="8">
    <location>
        <begin position="59"/>
        <end position="76"/>
    </location>
</feature>
<keyword evidence="11" id="KW-1185">Reference proteome</keyword>
<evidence type="ECO:0000256" key="4">
    <source>
        <dbReference type="ARBA" id="ARBA00022692"/>
    </source>
</evidence>
<dbReference type="InterPro" id="IPR051788">
    <property type="entry name" value="MFS_Transporter"/>
</dbReference>
<feature type="compositionally biased region" description="Basic and acidic residues" evidence="7">
    <location>
        <begin position="511"/>
        <end position="521"/>
    </location>
</feature>
<evidence type="ECO:0000313" key="11">
    <source>
        <dbReference type="Proteomes" id="UP001329825"/>
    </source>
</evidence>
<feature type="compositionally biased region" description="Polar residues" evidence="7">
    <location>
        <begin position="497"/>
        <end position="510"/>
    </location>
</feature>
<feature type="transmembrane region" description="Helical" evidence="8">
    <location>
        <begin position="378"/>
        <end position="397"/>
    </location>
</feature>
<feature type="transmembrane region" description="Helical" evidence="8">
    <location>
        <begin position="284"/>
        <end position="308"/>
    </location>
</feature>
<keyword evidence="6 8" id="KW-0472">Membrane</keyword>
<evidence type="ECO:0000313" key="10">
    <source>
        <dbReference type="EMBL" id="WRT64998.1"/>
    </source>
</evidence>
<feature type="transmembrane region" description="Helical" evidence="8">
    <location>
        <begin position="351"/>
        <end position="372"/>
    </location>
</feature>
<feature type="transmembrane region" description="Helical" evidence="8">
    <location>
        <begin position="186"/>
        <end position="208"/>
    </location>
</feature>
<evidence type="ECO:0000259" key="9">
    <source>
        <dbReference type="PROSITE" id="PS50850"/>
    </source>
</evidence>
<keyword evidence="3" id="KW-0813">Transport</keyword>
<evidence type="ECO:0000256" key="6">
    <source>
        <dbReference type="ARBA" id="ARBA00023136"/>
    </source>
</evidence>
<feature type="transmembrane region" description="Helical" evidence="8">
    <location>
        <begin position="436"/>
        <end position="457"/>
    </location>
</feature>
<feature type="transmembrane region" description="Helical" evidence="8">
    <location>
        <begin position="96"/>
        <end position="116"/>
    </location>
</feature>
<organism evidence="10 11">
    <name type="scientific">Kwoniella shivajii</name>
    <dbReference type="NCBI Taxonomy" id="564305"/>
    <lineage>
        <taxon>Eukaryota</taxon>
        <taxon>Fungi</taxon>
        <taxon>Dikarya</taxon>
        <taxon>Basidiomycota</taxon>
        <taxon>Agaricomycotina</taxon>
        <taxon>Tremellomycetes</taxon>
        <taxon>Tremellales</taxon>
        <taxon>Cryptococcaceae</taxon>
        <taxon>Kwoniella</taxon>
    </lineage>
</organism>
<gene>
    <name evidence="10" type="ORF">IL334_001939</name>
</gene>
<protein>
    <recommendedName>
        <fullName evidence="9">Major facilitator superfamily (MFS) profile domain-containing protein</fullName>
    </recommendedName>
</protein>
<feature type="transmembrane region" description="Helical" evidence="8">
    <location>
        <begin position="123"/>
        <end position="144"/>
    </location>
</feature>
<feature type="transmembrane region" description="Helical" evidence="8">
    <location>
        <begin position="150"/>
        <end position="166"/>
    </location>
</feature>
<dbReference type="SUPFAM" id="SSF103473">
    <property type="entry name" value="MFS general substrate transporter"/>
    <property type="match status" value="1"/>
</dbReference>
<dbReference type="Proteomes" id="UP001329825">
    <property type="component" value="Chromosome 2"/>
</dbReference>
<evidence type="ECO:0000256" key="2">
    <source>
        <dbReference type="ARBA" id="ARBA00008335"/>
    </source>
</evidence>
<feature type="domain" description="Major facilitator superfamily (MFS) profile" evidence="9">
    <location>
        <begin position="63"/>
        <end position="461"/>
    </location>
</feature>
<accession>A0ABZ1CTI5</accession>
<dbReference type="PANTHER" id="PTHR23514:SF3">
    <property type="entry name" value="BYPASS OF STOP CODON PROTEIN 6"/>
    <property type="match status" value="1"/>
</dbReference>
<evidence type="ECO:0000256" key="5">
    <source>
        <dbReference type="ARBA" id="ARBA00022989"/>
    </source>
</evidence>
<sequence>MSNRGHEIQDYVPHEPVEPTVATGAGMIARAEEDEKVEHKDHYLFRFLRKEKVLPTKRLAGIMLSVLFLVMFLAGWNDASQGPLLPSLQTYYNVNYLVISTIWLANFAGFMTSGITNVFISDAFGFGIAAPFGAAMQGLAYILICWGCPFPLFVVAYVFNGFGLGLQDAQVNSLVTRLENSSTKMFLMHAMYGFGATISPFVSTAFVQRVPSKVYLYFAVSLGLALLTVLALVIVFKGRTENQVVGKRQLEIRVDKSGNSREVDPTHEGGGSGGKMKRILSTPVVHFMAFFLLIYVGVEVTIGGWATTFLLDERGGDDNSGYVTSGYFGGLTIGRIVLIPMTKKLGNFMAVYIYSMLTIVLLIIVWFTHTVIGNAVCYSLIGVFLGPMYPIAMNVIVDILPGELQGGSIGWVASLGQAGSAMMPFITGAISDKYGVWILQPFSIAFMGADVILWFLVQRSSHQHTKRMNKYASRQPSESDAAVSGEKRREQDEDVSAPNTPVKSSESSDVMEQRIPSKTEIKQTTSGLYEISAS</sequence>
<dbReference type="EMBL" id="CP141882">
    <property type="protein sequence ID" value="WRT64998.1"/>
    <property type="molecule type" value="Genomic_DNA"/>
</dbReference>
<dbReference type="RefSeq" id="XP_062789738.1">
    <property type="nucleotide sequence ID" value="XM_062933687.1"/>
</dbReference>
<name>A0ABZ1CTI5_9TREE</name>
<feature type="transmembrane region" description="Helical" evidence="8">
    <location>
        <begin position="409"/>
        <end position="430"/>
    </location>
</feature>
<feature type="region of interest" description="Disordered" evidence="7">
    <location>
        <begin position="467"/>
        <end position="534"/>
    </location>
</feature>
<dbReference type="Gene3D" id="1.20.1250.20">
    <property type="entry name" value="MFS general substrate transporter like domains"/>
    <property type="match status" value="2"/>
</dbReference>
<dbReference type="GeneID" id="87954070"/>
<feature type="transmembrane region" description="Helical" evidence="8">
    <location>
        <begin position="214"/>
        <end position="236"/>
    </location>
</feature>
<evidence type="ECO:0000256" key="1">
    <source>
        <dbReference type="ARBA" id="ARBA00004127"/>
    </source>
</evidence>
<feature type="transmembrane region" description="Helical" evidence="8">
    <location>
        <begin position="320"/>
        <end position="339"/>
    </location>
</feature>
<dbReference type="PANTHER" id="PTHR23514">
    <property type="entry name" value="BYPASS OF STOP CODON PROTEIN 6"/>
    <property type="match status" value="1"/>
</dbReference>
<keyword evidence="4 8" id="KW-0812">Transmembrane</keyword>
<proteinExistence type="inferred from homology"/>
<feature type="compositionally biased region" description="Polar residues" evidence="7">
    <location>
        <begin position="522"/>
        <end position="534"/>
    </location>
</feature>
<evidence type="ECO:0000256" key="7">
    <source>
        <dbReference type="SAM" id="MobiDB-lite"/>
    </source>
</evidence>
<keyword evidence="5 8" id="KW-1133">Transmembrane helix</keyword>
<evidence type="ECO:0000256" key="8">
    <source>
        <dbReference type="SAM" id="Phobius"/>
    </source>
</evidence>
<dbReference type="InterPro" id="IPR020846">
    <property type="entry name" value="MFS_dom"/>
</dbReference>
<dbReference type="InterPro" id="IPR011701">
    <property type="entry name" value="MFS"/>
</dbReference>
<comment type="similarity">
    <text evidence="2">Belongs to the major facilitator superfamily.</text>
</comment>
<dbReference type="PROSITE" id="PS50850">
    <property type="entry name" value="MFS"/>
    <property type="match status" value="1"/>
</dbReference>
<dbReference type="Pfam" id="PF07690">
    <property type="entry name" value="MFS_1"/>
    <property type="match status" value="1"/>
</dbReference>
<evidence type="ECO:0000256" key="3">
    <source>
        <dbReference type="ARBA" id="ARBA00022448"/>
    </source>
</evidence>
<reference evidence="10 11" key="1">
    <citation type="submission" date="2024-01" db="EMBL/GenBank/DDBJ databases">
        <title>Comparative genomics of Cryptococcus and Kwoniella reveals pathogenesis evolution and contrasting modes of karyotype evolution via chromosome fusion or intercentromeric recombination.</title>
        <authorList>
            <person name="Coelho M.A."/>
            <person name="David-Palma M."/>
            <person name="Shea T."/>
            <person name="Bowers K."/>
            <person name="McGinley-Smith S."/>
            <person name="Mohammad A.W."/>
            <person name="Gnirke A."/>
            <person name="Yurkov A.M."/>
            <person name="Nowrousian M."/>
            <person name="Sun S."/>
            <person name="Cuomo C.A."/>
            <person name="Heitman J."/>
        </authorList>
    </citation>
    <scope>NUCLEOTIDE SEQUENCE [LARGE SCALE GENOMIC DNA]</scope>
    <source>
        <strain evidence="10">CBS 11374</strain>
    </source>
</reference>
<dbReference type="InterPro" id="IPR036259">
    <property type="entry name" value="MFS_trans_sf"/>
</dbReference>